<dbReference type="Gene3D" id="2.102.10.10">
    <property type="entry name" value="Rieske [2Fe-2S] iron-sulphur domain"/>
    <property type="match status" value="1"/>
</dbReference>
<comment type="caution">
    <text evidence="8">The sequence shown here is derived from an EMBL/GenBank/DDBJ whole genome shotgun (WGS) entry which is preliminary data.</text>
</comment>
<dbReference type="PROSITE" id="PS00061">
    <property type="entry name" value="ADH_SHORT"/>
    <property type="match status" value="1"/>
</dbReference>
<keyword evidence="5" id="KW-0408">Iron</keyword>
<dbReference type="PANTHER" id="PTHR10039">
    <property type="entry name" value="AMELOGENIN"/>
    <property type="match status" value="1"/>
</dbReference>
<dbReference type="Pfam" id="PF22939">
    <property type="entry name" value="WHD_GPIID"/>
    <property type="match status" value="1"/>
</dbReference>
<accession>A0AAI9XYQ7</accession>
<feature type="domain" description="Rieske" evidence="7">
    <location>
        <begin position="61"/>
        <end position="162"/>
    </location>
</feature>
<dbReference type="Gene3D" id="1.25.40.20">
    <property type="entry name" value="Ankyrin repeat-containing domain"/>
    <property type="match status" value="2"/>
</dbReference>
<keyword evidence="9" id="KW-1185">Reference proteome</keyword>
<keyword evidence="3" id="KW-0677">Repeat</keyword>
<keyword evidence="4" id="KW-0521">NADP</keyword>
<dbReference type="Proteomes" id="UP001239795">
    <property type="component" value="Unassembled WGS sequence"/>
</dbReference>
<evidence type="ECO:0000313" key="8">
    <source>
        <dbReference type="EMBL" id="KAK1464998.1"/>
    </source>
</evidence>
<sequence>MNAFGGRSRSSAGWFFAGLDSSFPDLGIDEGNLSDLRFCGTDLKSGCKVFQVRKSDPSRSTEVLLAPDVLNYAELEGDLKDQVLVFKFKGKFHAVDHKCPHSSYPLSHGTPFDIEDFGIVLSAGLTCPKHGWSFDLHSGMADRARYKLGIWEVQLRDTASIGAIPIGEDVPVTGGGGSMGLEVARSVLESGGDVICIDRQENPLEEPWNLVLNVSKSHGTQAWYYRCDTTNAENVKFVFAESMKKSRFPLRGLVACAGISGDAPSIDFPIDTARSIIDVNVIGTLVCAQAAAQEIQRQGSAGSIVLIASMSAHGSNKGVDTVAYNSSKSAVVQMARSLAAEWGSRADIPLIRVNSISPGYIRTRMTEEPLSSPDMEREWTNGNMLMRLSEAHEYRGPITFLLSDASSFMTGSDVRVDGGHTACHSLLFSTITDRFEAVNMDPSGIIGIISVVAQIVTTCTKLGLSWRDAPEDARKFKNEMDGLYKTLSETSSLLIQNPDFIAAFEGQHSAVLSNLTTLSSPDDESLLSACQDELVRILEGLQKQLEGSRFGWQRIKAMFSGEMTQSAIENLQRRCQVINSMISIDNTTLAVNTNLEVRSLKRDLAGRHLDERKRQILDRITPIDFTTQQIDNLDRRQEGTGKWLLESPEFEAWVLGDRRTLFCPGMPGAGKTMLSSIVIEHLRRQFEGNSMVGVSFMFCNFRRHDEQTPRNLLASVLKQLYCTTPEECEEVENTYRHIPEVERYFDGSPCIEIRASDGDVMKFLDGQMSKLPLAVRKNEGLQDQIKDAIIQAVQGMFLLAQLHLDSLQGKRPAKAVKEALRKFSSGSEAYDVAYENAMERIERQLEDQRSLAKDTLSWICCARRPLDTVELQHALAVEEGTTKLDEDNLPELEDIVSVCAGLVTIDEESKVIRLVHYTTQEFFERTKERWIPEAQTLLAKSCVAYLSYDKFRFTYEEHFERMRINLEKEEQIQLSQSRQDRLRLNITGDPLYHYAEYNWGYHARYINRPDQGTLRFLTDRAYNEDNLNLKDSRGYTPYIYAIWGGDEKFLDYLFAQSGLELNMKVKDGSFDLFSIALICENETAVRHLIGMYQSHHETNWLVVLILAIKWGNVQIFKLVTEAGKVDIDVLERHWAKRVAGVNGSKFTVMERPYSLLQQAAEEGRIEIVKYLVETQKVDIETQNSLGGTPFSMAVCRGKLKVAQYLYDTGLVDPNTAIDKGGTPLHYVADFLEDL</sequence>
<dbReference type="SUPFAM" id="SSF51735">
    <property type="entry name" value="NAD(P)-binding Rossmann-fold domains"/>
    <property type="match status" value="1"/>
</dbReference>
<protein>
    <submittedName>
        <fullName evidence="8">Ankyrin repeat protein</fullName>
    </submittedName>
</protein>
<evidence type="ECO:0000313" key="9">
    <source>
        <dbReference type="Proteomes" id="UP001239795"/>
    </source>
</evidence>
<evidence type="ECO:0000259" key="7">
    <source>
        <dbReference type="PROSITE" id="PS51296"/>
    </source>
</evidence>
<dbReference type="EMBL" id="MLGG01000005">
    <property type="protein sequence ID" value="KAK1464998.1"/>
    <property type="molecule type" value="Genomic_DNA"/>
</dbReference>
<dbReference type="Gene3D" id="3.40.50.720">
    <property type="entry name" value="NAD(P)-binding Rossmann-like Domain"/>
    <property type="match status" value="1"/>
</dbReference>
<dbReference type="GO" id="GO:0051537">
    <property type="term" value="F:2 iron, 2 sulfur cluster binding"/>
    <property type="evidence" value="ECO:0007669"/>
    <property type="project" value="UniProtKB-KW"/>
</dbReference>
<dbReference type="InterPro" id="IPR002110">
    <property type="entry name" value="Ankyrin_rpt"/>
</dbReference>
<dbReference type="InterPro" id="IPR054471">
    <property type="entry name" value="GPIID_WHD"/>
</dbReference>
<dbReference type="InterPro" id="IPR036770">
    <property type="entry name" value="Ankyrin_rpt-contain_sf"/>
</dbReference>
<evidence type="ECO:0000256" key="1">
    <source>
        <dbReference type="ARBA" id="ARBA00022714"/>
    </source>
</evidence>
<dbReference type="PROSITE" id="PS51296">
    <property type="entry name" value="RIESKE"/>
    <property type="match status" value="1"/>
</dbReference>
<evidence type="ECO:0000256" key="6">
    <source>
        <dbReference type="ARBA" id="ARBA00023014"/>
    </source>
</evidence>
<dbReference type="InterPro" id="IPR020904">
    <property type="entry name" value="Sc_DH/Rdtase_CS"/>
</dbReference>
<dbReference type="InterPro" id="IPR036291">
    <property type="entry name" value="NAD(P)-bd_dom_sf"/>
</dbReference>
<evidence type="ECO:0000256" key="2">
    <source>
        <dbReference type="ARBA" id="ARBA00022723"/>
    </source>
</evidence>
<dbReference type="InterPro" id="IPR027417">
    <property type="entry name" value="P-loop_NTPase"/>
</dbReference>
<dbReference type="AlphaFoldDB" id="A0AAI9XYQ7"/>
<dbReference type="InterPro" id="IPR002347">
    <property type="entry name" value="SDR_fam"/>
</dbReference>
<dbReference type="Pfam" id="PF24883">
    <property type="entry name" value="NPHP3_N"/>
    <property type="match status" value="1"/>
</dbReference>
<dbReference type="Pfam" id="PF13561">
    <property type="entry name" value="adh_short_C2"/>
    <property type="match status" value="1"/>
</dbReference>
<dbReference type="Gene3D" id="3.40.50.300">
    <property type="entry name" value="P-loop containing nucleotide triphosphate hydrolases"/>
    <property type="match status" value="1"/>
</dbReference>
<dbReference type="Pfam" id="PF00355">
    <property type="entry name" value="Rieske"/>
    <property type="match status" value="1"/>
</dbReference>
<dbReference type="SUPFAM" id="SSF50022">
    <property type="entry name" value="ISP domain"/>
    <property type="match status" value="1"/>
</dbReference>
<dbReference type="InterPro" id="IPR056884">
    <property type="entry name" value="NPHP3-like_N"/>
</dbReference>
<keyword evidence="2" id="KW-0479">Metal-binding</keyword>
<gene>
    <name evidence="8" type="ORF">CMEL01_12353</name>
</gene>
<name>A0AAI9XYQ7_9PEZI</name>
<dbReference type="InterPro" id="IPR017941">
    <property type="entry name" value="Rieske_2Fe-2S"/>
</dbReference>
<dbReference type="SUPFAM" id="SSF48403">
    <property type="entry name" value="Ankyrin repeat"/>
    <property type="match status" value="1"/>
</dbReference>
<keyword evidence="1" id="KW-0001">2Fe-2S</keyword>
<reference evidence="8 9" key="1">
    <citation type="submission" date="2016-10" db="EMBL/GenBank/DDBJ databases">
        <title>The genome sequence of Colletotrichum fioriniae PJ7.</title>
        <authorList>
            <person name="Baroncelli R."/>
        </authorList>
    </citation>
    <scope>NUCLEOTIDE SEQUENCE [LARGE SCALE GENOMIC DNA]</scope>
    <source>
        <strain evidence="8">Col 31</strain>
    </source>
</reference>
<dbReference type="PRINTS" id="PR00081">
    <property type="entry name" value="GDHRDH"/>
</dbReference>
<proteinExistence type="predicted"/>
<dbReference type="GO" id="GO:0046872">
    <property type="term" value="F:metal ion binding"/>
    <property type="evidence" value="ECO:0007669"/>
    <property type="project" value="UniProtKB-KW"/>
</dbReference>
<organism evidence="8 9">
    <name type="scientific">Colletotrichum melonis</name>
    <dbReference type="NCBI Taxonomy" id="1209925"/>
    <lineage>
        <taxon>Eukaryota</taxon>
        <taxon>Fungi</taxon>
        <taxon>Dikarya</taxon>
        <taxon>Ascomycota</taxon>
        <taxon>Pezizomycotina</taxon>
        <taxon>Sordariomycetes</taxon>
        <taxon>Hypocreomycetidae</taxon>
        <taxon>Glomerellales</taxon>
        <taxon>Glomerellaceae</taxon>
        <taxon>Colletotrichum</taxon>
        <taxon>Colletotrichum acutatum species complex</taxon>
    </lineage>
</organism>
<dbReference type="Pfam" id="PF12796">
    <property type="entry name" value="Ank_2"/>
    <property type="match status" value="1"/>
</dbReference>
<dbReference type="SMART" id="SM00248">
    <property type="entry name" value="ANK"/>
    <property type="match status" value="4"/>
</dbReference>
<evidence type="ECO:0000256" key="4">
    <source>
        <dbReference type="ARBA" id="ARBA00022857"/>
    </source>
</evidence>
<evidence type="ECO:0000256" key="3">
    <source>
        <dbReference type="ARBA" id="ARBA00022737"/>
    </source>
</evidence>
<dbReference type="PANTHER" id="PTHR10039:SF15">
    <property type="entry name" value="NACHT DOMAIN-CONTAINING PROTEIN"/>
    <property type="match status" value="1"/>
</dbReference>
<keyword evidence="6" id="KW-0411">Iron-sulfur</keyword>
<evidence type="ECO:0000256" key="5">
    <source>
        <dbReference type="ARBA" id="ARBA00023004"/>
    </source>
</evidence>
<dbReference type="InterPro" id="IPR036922">
    <property type="entry name" value="Rieske_2Fe-2S_sf"/>
</dbReference>